<dbReference type="EMBL" id="PGTK01000010">
    <property type="protein sequence ID" value="PJF30415.1"/>
    <property type="molecule type" value="Genomic_DNA"/>
</dbReference>
<evidence type="ECO:0000313" key="2">
    <source>
        <dbReference type="EMBL" id="PJF30415.1"/>
    </source>
</evidence>
<accession>A0A2M8NYN9</accession>
<dbReference type="InterPro" id="IPR008538">
    <property type="entry name" value="Uma2"/>
</dbReference>
<comment type="caution">
    <text evidence="2">The sequence shown here is derived from an EMBL/GenBank/DDBJ whole genome shotgun (WGS) entry which is preliminary data.</text>
</comment>
<evidence type="ECO:0000259" key="1">
    <source>
        <dbReference type="Pfam" id="PF05685"/>
    </source>
</evidence>
<dbReference type="InterPro" id="IPR011335">
    <property type="entry name" value="Restrct_endonuc-II-like"/>
</dbReference>
<organism evidence="2 3">
    <name type="scientific">Candidatus Thermofonsia Clade 1 bacterium</name>
    <dbReference type="NCBI Taxonomy" id="2364210"/>
    <lineage>
        <taxon>Bacteria</taxon>
        <taxon>Bacillati</taxon>
        <taxon>Chloroflexota</taxon>
        <taxon>Candidatus Thermofontia</taxon>
        <taxon>Candidatus Thermofonsia Clade 1</taxon>
    </lineage>
</organism>
<dbReference type="Gene3D" id="3.90.1570.10">
    <property type="entry name" value="tt1808, chain A"/>
    <property type="match status" value="1"/>
</dbReference>
<dbReference type="Proteomes" id="UP000228921">
    <property type="component" value="Unassembled WGS sequence"/>
</dbReference>
<proteinExistence type="predicted"/>
<sequence>MGEVPMSIHERATATDFEAFLSLPENAHKRFELHDGAIHEMSPSSELPTVLAMRLAVLLGSYIYSANLGVLTGADGGFALTPHDVLSPDVAFIRAERLTGIRRRGFFQIAPDLAIEVVSPSDSITAVQRKAARYLALGVREVWIIYPDEQTADIYRPTETPDRLEVQQISPEGALQSDLLPDFRLLLSQLFALGAPILDDRPQDEKAE</sequence>
<dbReference type="Pfam" id="PF05685">
    <property type="entry name" value="Uma2"/>
    <property type="match status" value="1"/>
</dbReference>
<evidence type="ECO:0000313" key="3">
    <source>
        <dbReference type="Proteomes" id="UP000228921"/>
    </source>
</evidence>
<feature type="domain" description="Putative restriction endonuclease" evidence="1">
    <location>
        <begin position="17"/>
        <end position="185"/>
    </location>
</feature>
<dbReference type="AlphaFoldDB" id="A0A2M8NYN9"/>
<dbReference type="PANTHER" id="PTHR34107:SF4">
    <property type="entry name" value="SLL1222 PROTEIN"/>
    <property type="match status" value="1"/>
</dbReference>
<dbReference type="SUPFAM" id="SSF52980">
    <property type="entry name" value="Restriction endonuclease-like"/>
    <property type="match status" value="1"/>
</dbReference>
<protein>
    <recommendedName>
        <fullName evidence="1">Putative restriction endonuclease domain-containing protein</fullName>
    </recommendedName>
</protein>
<dbReference type="CDD" id="cd06260">
    <property type="entry name" value="DUF820-like"/>
    <property type="match status" value="1"/>
</dbReference>
<name>A0A2M8NYN9_9CHLR</name>
<gene>
    <name evidence="2" type="ORF">CUN51_07790</name>
</gene>
<dbReference type="InterPro" id="IPR012296">
    <property type="entry name" value="Nuclease_put_TT1808"/>
</dbReference>
<dbReference type="PANTHER" id="PTHR34107">
    <property type="entry name" value="SLL0198 PROTEIN-RELATED"/>
    <property type="match status" value="1"/>
</dbReference>
<reference evidence="2 3" key="1">
    <citation type="submission" date="2017-11" db="EMBL/GenBank/DDBJ databases">
        <title>Evolution of Phototrophy in the Chloroflexi Phylum Driven by Horizontal Gene Transfer.</title>
        <authorList>
            <person name="Ward L.M."/>
            <person name="Hemp J."/>
            <person name="Shih P.M."/>
            <person name="Mcglynn S.E."/>
            <person name="Fischer W."/>
        </authorList>
    </citation>
    <scope>NUCLEOTIDE SEQUENCE [LARGE SCALE GENOMIC DNA]</scope>
    <source>
        <strain evidence="2">CP2_2F</strain>
    </source>
</reference>